<protein>
    <submittedName>
        <fullName evidence="4">Piso0_000765 protein</fullName>
    </submittedName>
</protein>
<dbReference type="EMBL" id="FO082056">
    <property type="protein sequence ID" value="CCE78736.1"/>
    <property type="molecule type" value="Genomic_DNA"/>
</dbReference>
<feature type="transmembrane region" description="Helical" evidence="2">
    <location>
        <begin position="85"/>
        <end position="106"/>
    </location>
</feature>
<dbReference type="InterPro" id="IPR046368">
    <property type="entry name" value="Tag1"/>
</dbReference>
<evidence type="ECO:0000313" key="4">
    <source>
        <dbReference type="EMBL" id="CCE78736.1"/>
    </source>
</evidence>
<evidence type="ECO:0000259" key="3">
    <source>
        <dbReference type="Pfam" id="PF26153"/>
    </source>
</evidence>
<feature type="compositionally biased region" description="Polar residues" evidence="1">
    <location>
        <begin position="1"/>
        <end position="10"/>
    </location>
</feature>
<dbReference type="OMA" id="FGFINWN"/>
<dbReference type="InterPro" id="IPR059066">
    <property type="entry name" value="Ig_Tag1-like_5th"/>
</dbReference>
<keyword evidence="2" id="KW-0812">Transmembrane</keyword>
<dbReference type="InParanoid" id="G8YQ01"/>
<evidence type="ECO:0000313" key="5">
    <source>
        <dbReference type="Proteomes" id="UP000005222"/>
    </source>
</evidence>
<name>G8YQ01_PICSO</name>
<dbReference type="HOGENOM" id="CLU_346343_0_0_1"/>
<organism evidence="4 5">
    <name type="scientific">Pichia sorbitophila (strain ATCC MYA-4447 / BCRC 22081 / CBS 7064 / NBRC 10061 / NRRL Y-12695)</name>
    <name type="common">Hybrid yeast</name>
    <dbReference type="NCBI Taxonomy" id="559304"/>
    <lineage>
        <taxon>Eukaryota</taxon>
        <taxon>Fungi</taxon>
        <taxon>Dikarya</taxon>
        <taxon>Ascomycota</taxon>
        <taxon>Saccharomycotina</taxon>
        <taxon>Pichiomycetes</taxon>
        <taxon>Debaryomycetaceae</taxon>
        <taxon>Millerozyma</taxon>
    </lineage>
</organism>
<dbReference type="PANTHER" id="PTHR35895:SF3">
    <property type="entry name" value="PRE-RRNA PROCESSING PROTEIN"/>
    <property type="match status" value="1"/>
</dbReference>
<gene>
    <name evidence="4" type="primary">Piso0_000765</name>
    <name evidence="4" type="ORF">GNLVRS01_PISO0D03633g</name>
</gene>
<dbReference type="PANTHER" id="PTHR35895">
    <property type="entry name" value="CHROMOSOME 16, WHOLE GENOME SHOTGUN SEQUENCE"/>
    <property type="match status" value="1"/>
</dbReference>
<evidence type="ECO:0000256" key="1">
    <source>
        <dbReference type="SAM" id="MobiDB-lite"/>
    </source>
</evidence>
<sequence>MEMEGDQNSGKAKATDQERSHELCSEAGSNSQVINIVNEDALSDEPDLEMSNDVMNAQERGLSELEPLLGRDNVQKTKRYARKRIIFIGTSILFIFVCIMCFPRLMAHKSSESLIAEAVDVKIGNVNIVDVDDGGVELDFEGSIAMNYSNVESYTQRIVLRTLGKILRYAHIVPLEQTDVFARVENDDPESDDTPLLHVFTFLPPKLDLDIRDGAVNSFSFHDQVSIEKKNSSKILGQMVKAGIVGAKVLTSFKIVASVETKIVSYRRLDMTISYPFTVNSNKLTPDYEVTDLSIHEEYDGLYVTSEIVLHNTDDITSKIPRVEWNTYLIGCKNKSSLLGKWITSPFEIFPNSRSSVEFSGKIEALPEDLKMNCGEISPLQWYLQRILDSQPLPIRIKAAYPQNNTSGFPEWAAYILSENYATLDASEAYDLLNRTNKLSNITIGFAKIATVVDDTSNFKVLLSADLSFNTSSVFPLESSSFNEFFEITFEDIILRADTTSKIHINKRESGESYTMSFRDICVDLLDPITMGILINDTLNGVAINKNFTVNSEISNVEYNLSIGDGEVEFLSLQKQIGIQLESYNVTGLLEQANVTLKSFLLTTTSENSLRSEIVCEIYNPTILALNVSQVEFDIFYNDAWVGSISSRLDVPKSKGVFHAKFLLSFHFHNSEEKEMLQDLISAFVSGFSVPIKIRGAKEGYLSDLFTHIDVNLDVPPLGDIIVFDEQNVAVRNSEVSNQGQQKSVFVLSSTIHILTSELELTVYNPIGNSYVDISIIQAEASHEGVTIGHLKVPQYIHVPPGVYTTPRIPVKLNGGVSMDLLRKYIDGELLLEVHSIFDVAIKEFGLQLSYLGFAVQTKIRL</sequence>
<dbReference type="GO" id="GO:0000329">
    <property type="term" value="C:fungal-type vacuole membrane"/>
    <property type="evidence" value="ECO:0007669"/>
    <property type="project" value="InterPro"/>
</dbReference>
<accession>G8YQ01</accession>
<keyword evidence="2" id="KW-1133">Transmembrane helix</keyword>
<reference evidence="4 5" key="1">
    <citation type="journal article" date="2012" name="G3 (Bethesda)">
        <title>Pichia sorbitophila, an interspecies yeast hybrid reveals early steps of genome resolution following polyploidization.</title>
        <authorList>
            <person name="Leh Louis V."/>
            <person name="Despons L."/>
            <person name="Friedrich A."/>
            <person name="Martin T."/>
            <person name="Durrens P."/>
            <person name="Casaregola S."/>
            <person name="Neuveglise C."/>
            <person name="Fairhead C."/>
            <person name="Marck C."/>
            <person name="Cruz J.A."/>
            <person name="Straub M.L."/>
            <person name="Kugler V."/>
            <person name="Sacerdot C."/>
            <person name="Uzunov Z."/>
            <person name="Thierry A."/>
            <person name="Weiss S."/>
            <person name="Bleykasten C."/>
            <person name="De Montigny J."/>
            <person name="Jacques N."/>
            <person name="Jung P."/>
            <person name="Lemaire M."/>
            <person name="Mallet S."/>
            <person name="Morel G."/>
            <person name="Richard G.F."/>
            <person name="Sarkar A."/>
            <person name="Savel G."/>
            <person name="Schacherer J."/>
            <person name="Seret M.L."/>
            <person name="Talla E."/>
            <person name="Samson G."/>
            <person name="Jubin C."/>
            <person name="Poulain J."/>
            <person name="Vacherie B."/>
            <person name="Barbe V."/>
            <person name="Pelletier E."/>
            <person name="Sherman D.J."/>
            <person name="Westhof E."/>
            <person name="Weissenbach J."/>
            <person name="Baret P.V."/>
            <person name="Wincker P."/>
            <person name="Gaillardin C."/>
            <person name="Dujon B."/>
            <person name="Souciet J.L."/>
        </authorList>
    </citation>
    <scope>NUCLEOTIDE SEQUENCE [LARGE SCALE GENOMIC DNA]</scope>
    <source>
        <strain evidence="5">ATCC MYA-4447 / BCRC 22081 / CBS 7064 / NBRC 10061 / NRRL Y-12695</strain>
    </source>
</reference>
<dbReference type="eggNOG" id="ENOG502QZVV">
    <property type="taxonomic scope" value="Eukaryota"/>
</dbReference>
<proteinExistence type="predicted"/>
<keyword evidence="2" id="KW-0472">Membrane</keyword>
<keyword evidence="5" id="KW-1185">Reference proteome</keyword>
<dbReference type="AlphaFoldDB" id="G8YQ01"/>
<feature type="region of interest" description="Disordered" evidence="1">
    <location>
        <begin position="1"/>
        <end position="36"/>
    </location>
</feature>
<feature type="domain" description="Tag1-like fifth Ig-like" evidence="3">
    <location>
        <begin position="741"/>
        <end position="848"/>
    </location>
</feature>
<feature type="compositionally biased region" description="Basic and acidic residues" evidence="1">
    <location>
        <begin position="13"/>
        <end position="24"/>
    </location>
</feature>
<dbReference type="OrthoDB" id="5596576at2759"/>
<evidence type="ECO:0000256" key="2">
    <source>
        <dbReference type="SAM" id="Phobius"/>
    </source>
</evidence>
<dbReference type="Pfam" id="PF26153">
    <property type="entry name" value="LEA-2L_5"/>
    <property type="match status" value="1"/>
</dbReference>
<dbReference type="Proteomes" id="UP000005222">
    <property type="component" value="Chromosome D"/>
</dbReference>